<dbReference type="EMBL" id="MFAZ01000043">
    <property type="protein sequence ID" value="OGD86392.1"/>
    <property type="molecule type" value="Genomic_DNA"/>
</dbReference>
<dbReference type="Pfam" id="PF02631">
    <property type="entry name" value="RecX_HTH2"/>
    <property type="match status" value="1"/>
</dbReference>
<dbReference type="InterPro" id="IPR053925">
    <property type="entry name" value="RecX_HTH_3rd"/>
</dbReference>
<evidence type="ECO:0000256" key="5">
    <source>
        <dbReference type="HAMAP-Rule" id="MF_01114"/>
    </source>
</evidence>
<comment type="subcellular location">
    <subcellularLocation>
        <location evidence="1 5">Cytoplasm</location>
    </subcellularLocation>
</comment>
<dbReference type="InterPro" id="IPR053924">
    <property type="entry name" value="RecX_HTH_2nd"/>
</dbReference>
<evidence type="ECO:0000313" key="10">
    <source>
        <dbReference type="Proteomes" id="UP000179102"/>
    </source>
</evidence>
<dbReference type="STRING" id="1797711.A2870_00760"/>
<dbReference type="InterPro" id="IPR053926">
    <property type="entry name" value="RecX_HTH_1st"/>
</dbReference>
<dbReference type="AlphaFoldDB" id="A0A1F5G3E8"/>
<proteinExistence type="inferred from homology"/>
<dbReference type="GO" id="GO:0005737">
    <property type="term" value="C:cytoplasm"/>
    <property type="evidence" value="ECO:0007669"/>
    <property type="project" value="UniProtKB-SubCell"/>
</dbReference>
<dbReference type="Proteomes" id="UP000179102">
    <property type="component" value="Unassembled WGS sequence"/>
</dbReference>
<dbReference type="GO" id="GO:0006282">
    <property type="term" value="P:regulation of DNA repair"/>
    <property type="evidence" value="ECO:0007669"/>
    <property type="project" value="UniProtKB-UniRule"/>
</dbReference>
<evidence type="ECO:0000259" key="8">
    <source>
        <dbReference type="Pfam" id="PF21982"/>
    </source>
</evidence>
<dbReference type="HAMAP" id="MF_01114">
    <property type="entry name" value="RecX"/>
    <property type="match status" value="1"/>
</dbReference>
<gene>
    <name evidence="5" type="primary">recX</name>
    <name evidence="9" type="ORF">A2870_00760</name>
</gene>
<protein>
    <recommendedName>
        <fullName evidence="3 5">Regulatory protein RecX</fullName>
    </recommendedName>
</protein>
<dbReference type="InterPro" id="IPR003783">
    <property type="entry name" value="Regulatory_RecX"/>
</dbReference>
<evidence type="ECO:0000256" key="3">
    <source>
        <dbReference type="ARBA" id="ARBA00018111"/>
    </source>
</evidence>
<evidence type="ECO:0000256" key="4">
    <source>
        <dbReference type="ARBA" id="ARBA00022490"/>
    </source>
</evidence>
<comment type="caution">
    <text evidence="9">The sequence shown here is derived from an EMBL/GenBank/DDBJ whole genome shotgun (WGS) entry which is preliminary data.</text>
</comment>
<dbReference type="Pfam" id="PF21982">
    <property type="entry name" value="RecX_HTH1"/>
    <property type="match status" value="1"/>
</dbReference>
<evidence type="ECO:0000313" key="9">
    <source>
        <dbReference type="EMBL" id="OGD86392.1"/>
    </source>
</evidence>
<comment type="function">
    <text evidence="5">Modulates RecA activity.</text>
</comment>
<organism evidence="9 10">
    <name type="scientific">Candidatus Curtissbacteria bacterium RIFCSPHIGHO2_01_FULL_41_11</name>
    <dbReference type="NCBI Taxonomy" id="1797711"/>
    <lineage>
        <taxon>Bacteria</taxon>
        <taxon>Candidatus Curtissiibacteriota</taxon>
    </lineage>
</organism>
<evidence type="ECO:0000259" key="6">
    <source>
        <dbReference type="Pfam" id="PF02631"/>
    </source>
</evidence>
<reference evidence="9 10" key="1">
    <citation type="journal article" date="2016" name="Nat. Commun.">
        <title>Thousands of microbial genomes shed light on interconnected biogeochemical processes in an aquifer system.</title>
        <authorList>
            <person name="Anantharaman K."/>
            <person name="Brown C.T."/>
            <person name="Hug L.A."/>
            <person name="Sharon I."/>
            <person name="Castelle C.J."/>
            <person name="Probst A.J."/>
            <person name="Thomas B.C."/>
            <person name="Singh A."/>
            <person name="Wilkins M.J."/>
            <person name="Karaoz U."/>
            <person name="Brodie E.L."/>
            <person name="Williams K.H."/>
            <person name="Hubbard S.S."/>
            <person name="Banfield J.F."/>
        </authorList>
    </citation>
    <scope>NUCLEOTIDE SEQUENCE [LARGE SCALE GENOMIC DNA]</scope>
</reference>
<evidence type="ECO:0000256" key="2">
    <source>
        <dbReference type="ARBA" id="ARBA00009695"/>
    </source>
</evidence>
<feature type="domain" description="RecX first three-helical" evidence="8">
    <location>
        <begin position="64"/>
        <end position="87"/>
    </location>
</feature>
<evidence type="ECO:0000259" key="7">
    <source>
        <dbReference type="Pfam" id="PF21981"/>
    </source>
</evidence>
<accession>A0A1F5G3E8</accession>
<feature type="domain" description="RecX third three-helical" evidence="7">
    <location>
        <begin position="166"/>
        <end position="210"/>
    </location>
</feature>
<dbReference type="PANTHER" id="PTHR33602:SF1">
    <property type="entry name" value="REGULATORY PROTEIN RECX FAMILY PROTEIN"/>
    <property type="match status" value="1"/>
</dbReference>
<sequence length="218" mass="25582">MPKISLIEPQKKNTSRFNIFLDGKFAFGISDQSLLENNLKVGKILTEDEISKILVREQLSKLTEIATNFLSFRQRSEKEVRDHLIKKIAVRENVKFNQASESPLIEKIISKLKKYSYINDLEFAKWYVESRLRSRPRGSRLLKLELRKKGISDSIIENLLSKSDKETEYAKKALQKKIKSWQNLSNLDLKKKIYQYLISKGFDFETIKEVFAIFSNKR</sequence>
<dbReference type="PANTHER" id="PTHR33602">
    <property type="entry name" value="REGULATORY PROTEIN RECX FAMILY PROTEIN"/>
    <property type="match status" value="1"/>
</dbReference>
<feature type="domain" description="RecX second three-helical" evidence="6">
    <location>
        <begin position="119"/>
        <end position="159"/>
    </location>
</feature>
<dbReference type="Pfam" id="PF21981">
    <property type="entry name" value="RecX_HTH3"/>
    <property type="match status" value="1"/>
</dbReference>
<evidence type="ECO:0000256" key="1">
    <source>
        <dbReference type="ARBA" id="ARBA00004496"/>
    </source>
</evidence>
<dbReference type="Gene3D" id="1.10.10.10">
    <property type="entry name" value="Winged helix-like DNA-binding domain superfamily/Winged helix DNA-binding domain"/>
    <property type="match status" value="3"/>
</dbReference>
<keyword evidence="4 5" id="KW-0963">Cytoplasm</keyword>
<dbReference type="InterPro" id="IPR036388">
    <property type="entry name" value="WH-like_DNA-bd_sf"/>
</dbReference>
<name>A0A1F5G3E8_9BACT</name>
<comment type="similarity">
    <text evidence="2 5">Belongs to the RecX family.</text>
</comment>